<dbReference type="PROSITE" id="PS00183">
    <property type="entry name" value="UBC_1"/>
    <property type="match status" value="1"/>
</dbReference>
<evidence type="ECO:0000256" key="2">
    <source>
        <dbReference type="SAM" id="Phobius"/>
    </source>
</evidence>
<comment type="caution">
    <text evidence="3">The sequence shown here is derived from an EMBL/GenBank/DDBJ whole genome shotgun (WGS) entry which is preliminary data.</text>
</comment>
<evidence type="ECO:0008006" key="5">
    <source>
        <dbReference type="Google" id="ProtNLM"/>
    </source>
</evidence>
<feature type="active site" description="Glycyl thioester intermediate" evidence="1">
    <location>
        <position position="30"/>
    </location>
</feature>
<keyword evidence="2" id="KW-1133">Transmembrane helix</keyword>
<dbReference type="EMBL" id="JAQIZT010000005">
    <property type="protein sequence ID" value="KAJ6998596.1"/>
    <property type="molecule type" value="Genomic_DNA"/>
</dbReference>
<keyword evidence="4" id="KW-1185">Reference proteome</keyword>
<evidence type="ECO:0000256" key="1">
    <source>
        <dbReference type="PROSITE-ProRule" id="PRU10133"/>
    </source>
</evidence>
<keyword evidence="2" id="KW-0812">Transmembrane</keyword>
<dbReference type="AlphaFoldDB" id="A0AAD6W4R0"/>
<name>A0AAD6W4R0_9ROSI</name>
<protein>
    <recommendedName>
        <fullName evidence="5">UBC core domain-containing protein</fullName>
    </recommendedName>
</protein>
<sequence>MTSSSALSRKVIFAPTAPLHPHIYSTGPICLGNLTASMSYCIVHGPRLGLLVLSVLSILFYVFELNGEGVADLPRRQVGGSMMTRFNSIMYLSSVYNNGY</sequence>
<dbReference type="Proteomes" id="UP001164929">
    <property type="component" value="Chromosome 5"/>
</dbReference>
<organism evidence="3 4">
    <name type="scientific">Populus alba x Populus x berolinensis</name>
    <dbReference type="NCBI Taxonomy" id="444605"/>
    <lineage>
        <taxon>Eukaryota</taxon>
        <taxon>Viridiplantae</taxon>
        <taxon>Streptophyta</taxon>
        <taxon>Embryophyta</taxon>
        <taxon>Tracheophyta</taxon>
        <taxon>Spermatophyta</taxon>
        <taxon>Magnoliopsida</taxon>
        <taxon>eudicotyledons</taxon>
        <taxon>Gunneridae</taxon>
        <taxon>Pentapetalae</taxon>
        <taxon>rosids</taxon>
        <taxon>fabids</taxon>
        <taxon>Malpighiales</taxon>
        <taxon>Salicaceae</taxon>
        <taxon>Saliceae</taxon>
        <taxon>Populus</taxon>
    </lineage>
</organism>
<keyword evidence="2" id="KW-0472">Membrane</keyword>
<evidence type="ECO:0000313" key="4">
    <source>
        <dbReference type="Proteomes" id="UP001164929"/>
    </source>
</evidence>
<reference evidence="3" key="1">
    <citation type="journal article" date="2023" name="Mol. Ecol. Resour.">
        <title>Chromosome-level genome assembly of a triploid poplar Populus alba 'Berolinensis'.</title>
        <authorList>
            <person name="Chen S."/>
            <person name="Yu Y."/>
            <person name="Wang X."/>
            <person name="Wang S."/>
            <person name="Zhang T."/>
            <person name="Zhou Y."/>
            <person name="He R."/>
            <person name="Meng N."/>
            <person name="Wang Y."/>
            <person name="Liu W."/>
            <person name="Liu Z."/>
            <person name="Liu J."/>
            <person name="Guo Q."/>
            <person name="Huang H."/>
            <person name="Sederoff R.R."/>
            <person name="Wang G."/>
            <person name="Qu G."/>
            <person name="Chen S."/>
        </authorList>
    </citation>
    <scope>NUCLEOTIDE SEQUENCE</scope>
    <source>
        <strain evidence="3">SC-2020</strain>
    </source>
</reference>
<proteinExistence type="predicted"/>
<dbReference type="InterPro" id="IPR023313">
    <property type="entry name" value="UBQ-conjugating_AS"/>
</dbReference>
<evidence type="ECO:0000313" key="3">
    <source>
        <dbReference type="EMBL" id="KAJ6998596.1"/>
    </source>
</evidence>
<accession>A0AAD6W4R0</accession>
<gene>
    <name evidence="3" type="ORF">NC653_014692</name>
</gene>
<feature type="transmembrane region" description="Helical" evidence="2">
    <location>
        <begin position="48"/>
        <end position="67"/>
    </location>
</feature>